<dbReference type="SUPFAM" id="SSF52540">
    <property type="entry name" value="P-loop containing nucleoside triphosphate hydrolases"/>
    <property type="match status" value="1"/>
</dbReference>
<feature type="domain" description="Nephrocystin 3-like N-terminal" evidence="5">
    <location>
        <begin position="219"/>
        <end position="382"/>
    </location>
</feature>
<feature type="repeat" description="ANK" evidence="3">
    <location>
        <begin position="1856"/>
        <end position="1888"/>
    </location>
</feature>
<feature type="repeat" description="ANK" evidence="3">
    <location>
        <begin position="1924"/>
        <end position="1956"/>
    </location>
</feature>
<dbReference type="SMART" id="SM00248">
    <property type="entry name" value="ANK"/>
    <property type="match status" value="18"/>
</dbReference>
<keyword evidence="4" id="KW-0175">Coiled coil</keyword>
<evidence type="ECO:0000256" key="4">
    <source>
        <dbReference type="SAM" id="Coils"/>
    </source>
</evidence>
<dbReference type="PANTHER" id="PTHR24198">
    <property type="entry name" value="ANKYRIN REPEAT AND PROTEIN KINASE DOMAIN-CONTAINING PROTEIN"/>
    <property type="match status" value="1"/>
</dbReference>
<comment type="caution">
    <text evidence="6">The sequence shown here is derived from an EMBL/GenBank/DDBJ whole genome shotgun (WGS) entry which is preliminary data.</text>
</comment>
<evidence type="ECO:0000313" key="6">
    <source>
        <dbReference type="EMBL" id="KAK4198559.1"/>
    </source>
</evidence>
<dbReference type="EMBL" id="MU863944">
    <property type="protein sequence ID" value="KAK4198559.1"/>
    <property type="molecule type" value="Genomic_DNA"/>
</dbReference>
<protein>
    <submittedName>
        <fullName evidence="6">Ankyrin repeat-containing domain protein</fullName>
    </submittedName>
</protein>
<accession>A0AAN6XDJ1</accession>
<evidence type="ECO:0000313" key="7">
    <source>
        <dbReference type="Proteomes" id="UP001303160"/>
    </source>
</evidence>
<feature type="repeat" description="ANK" evidence="3">
    <location>
        <begin position="2059"/>
        <end position="2091"/>
    </location>
</feature>
<dbReference type="Pfam" id="PF24883">
    <property type="entry name" value="NPHP3_N"/>
    <property type="match status" value="1"/>
</dbReference>
<dbReference type="PANTHER" id="PTHR24198:SF165">
    <property type="entry name" value="ANKYRIN REPEAT-CONTAINING PROTEIN-RELATED"/>
    <property type="match status" value="1"/>
</dbReference>
<sequence>MSGLEAIGVVASIGSLVDIADRAFRASLKYIRAVKDAPKTARLLTTEIQNICGVLHSLKVFSASLEDEQLVGSDTKALHLHHIDSCCHTLTEIRLKLEKYQNDFNSGHKRKTISRSLKWPFSEEETTKLLNRVSADKQTMSLAMTVDSTSAFLLKLSRQHQDVTRQMAEIHSDARTTLEISARVEMNSKRRAVLALFNRSEAQASEYLAASVASRFPMTALWLTQGDKFKDWLCTPRSKLWLGGIAGAGKTVIAGAMISQALSLCNPECAVAFFFCDVSKGAATSLTDLFGTLAAQLARQSEDAYQTLERYYSELNPERGVTRAATVDRLGFVLAEMIGCFTRVYIVIDGLDEYGQEATKIITTLSRIWDSTETCSIALLSRDEAYIREELEDELEFEYLEVAARKEDIEPYVIAKIEEKFRKGKKKREMMEETKEAITNALVAGSGGMFRWVVCQIDYIAQFSSDADRRKALNDLPPDLTETYKRILDGVNENTRQDVQTLVKRILHLIDFNEERITIPQLSEAISTHISRPEDLVSEDDIALWCSGLIRKSSDGTYFEFAHFSVREFLRSDKLLGTAYDRYHTSDAKVAITLASTSIQFLLRPEFSPVRRNNDLATRDAIARVKAHPFYSYAAKFWTTAQDKSWWDDSEVNELLLRLFQNPKTGNCTNWTVEVCRNLLLFSEPWYNVPMGPPRYNQSMMTFLREHVVSTTTRADFTPLHIASLLSIPSVTKHLLSLKDPPVDSSSPVGTPLHCATIGTLLFDESQSALSTISRGYWTLKFDVMGSSAKASTVKLLLEAGANPSEVCHTKLWSHSPLYVSFVVGTGSLGFTLFLQLLKAGASIDKNTYEHALELFHSNVEVEEEAAVAGLKALLEGILKATTATKSLEQAAALRLQTAALKFISDAKANFNFDSSAIGFAYGSGPDATALSPPSKIKIAIKSGNMDAVRHILNTGTWDWAHQKLEDGRTLLHYSVIHGASDVLRLLVAKGLDINFPDEEGNTAVTLCHKKQDVPMLQELLIAGGRSDVAETKKGNTVWHLAAASSSAEILELLVDRSGEDAISALSRRNNLGETPFAAALAFGAVRSANFILSRFKGVLSCFASDSVQGAYRPYRLATQMTISAELINLMAKACVPLDPVTDDGDTPLHYLKADKHGPLFASSLKRLYPSTGRRGKDNKTPLELFLLSFYSHPTDPIYETRAWDTIRELCEEPKSLDGNAAYSKHETTEDTEQRSKAFGTRVSWPSLEDVIPSALDCALGSLCGHCASHLHNICEFFLDTGAMAEFELGNGFSGLIPLLSCFRVRDSTMRLEHGISHAQVPLHRAIEETKYWESARNHRLVFLYLRRAVFYNLTSDLQFLLSNGMDVQAQVGGCSALAQACTIQSQCSTFEKVLDFADPIKLNDTVYTSPEGDLRLIHILAYDDGPISNNKLKALIRKGADVNGKTAYGLPAMSLYIQKRASQGAQILLAAGANVNLQDRYGWDSLAIAATMNDISFLRKVKTMAETNSVEIDWRQTSTTCILRRGTFKGSHYNALHIAIAGSTSSEIPQESIQFYLEGGYFDNSTHLTGEGFSYMHLAAMAGHADLVRLLGSHEITAQTVNWQREGLLPLNIAIDRGNAELVKALLEAGADKTAIGRHGYTPTVYAMVNGMFDIAEILAPSTKPIKYDDRRTAREGLIRKRLALEDAIRSGEVLTCKSLLEEGCPLNMPLIKCRECSPLLLALQEEKNEVVMWMVQSKTDLDILARVCQLELDTARFTCVPVLAARSVKNLSALPMILTAYLRAGGMPFLEEKTPLHAAADGKNHEGICVIVRHIKKNRNLYQTAHSSFLDGCDTADGVMRRLVNAKTFYPDGIKRTALHIAVMQRSVETVGELLNNQADPNQQDQEGDTPVHVAVRDKFIDLSIIRQLLKAGALLEIRNKSSFTPLLLAAYHSRREVVEILLEHGANPYAQLQEGISVLGLSQDPSIFDLFLRRGLDPSHIDQYGSRPIHLGLGRASTRRMILNRLDIQDIPPLKNASFQLWHHGNILNLLRTINLIAKRQSHLGCPNVAEFKPQQGKSPLYFAAEYGDLGAIRSILKAGAEIDFENSSCNGRTALLVACSYGRFEVVKYLVGRGAALCYNDLTNTPQSALRAAQRFPDIIHWLLVERFRERKRLKCSNTVYPANLQKTKVSPWSGLWAAQFRLAKTAWDWKGRDFADFAHRNTQWRRYLAGHVVSGVVPIGPSDEVERP</sequence>
<dbReference type="Pfam" id="PF12796">
    <property type="entry name" value="Ank_2"/>
    <property type="match status" value="4"/>
</dbReference>
<keyword evidence="1" id="KW-0677">Repeat</keyword>
<dbReference type="InterPro" id="IPR056884">
    <property type="entry name" value="NPHP3-like_N"/>
</dbReference>
<evidence type="ECO:0000256" key="3">
    <source>
        <dbReference type="PROSITE-ProRule" id="PRU00023"/>
    </source>
</evidence>
<dbReference type="InterPro" id="IPR002110">
    <property type="entry name" value="Ankyrin_rpt"/>
</dbReference>
<keyword evidence="7" id="KW-1185">Reference proteome</keyword>
<dbReference type="Proteomes" id="UP001303160">
    <property type="component" value="Unassembled WGS sequence"/>
</dbReference>
<keyword evidence="2 3" id="KW-0040">ANK repeat</keyword>
<feature type="coiled-coil region" evidence="4">
    <location>
        <begin position="388"/>
        <end position="434"/>
    </location>
</feature>
<dbReference type="InterPro" id="IPR036770">
    <property type="entry name" value="Ankyrin_rpt-contain_sf"/>
</dbReference>
<dbReference type="PROSITE" id="PS50297">
    <property type="entry name" value="ANK_REP_REGION"/>
    <property type="match status" value="7"/>
</dbReference>
<dbReference type="PROSITE" id="PS50088">
    <property type="entry name" value="ANK_REPEAT"/>
    <property type="match status" value="7"/>
</dbReference>
<proteinExistence type="predicted"/>
<gene>
    <name evidence="6" type="ORF">QBC40DRAFT_283546</name>
</gene>
<evidence type="ECO:0000259" key="5">
    <source>
        <dbReference type="Pfam" id="PF24883"/>
    </source>
</evidence>
<name>A0AAN6XDJ1_9PEZI</name>
<dbReference type="Gene3D" id="1.25.40.20">
    <property type="entry name" value="Ankyrin repeat-containing domain"/>
    <property type="match status" value="5"/>
</dbReference>
<feature type="repeat" description="ANK" evidence="3">
    <location>
        <begin position="1889"/>
        <end position="1923"/>
    </location>
</feature>
<reference evidence="6" key="1">
    <citation type="journal article" date="2023" name="Mol. Phylogenet. Evol.">
        <title>Genome-scale phylogeny and comparative genomics of the fungal order Sordariales.</title>
        <authorList>
            <person name="Hensen N."/>
            <person name="Bonometti L."/>
            <person name="Westerberg I."/>
            <person name="Brannstrom I.O."/>
            <person name="Guillou S."/>
            <person name="Cros-Aarteil S."/>
            <person name="Calhoun S."/>
            <person name="Haridas S."/>
            <person name="Kuo A."/>
            <person name="Mondo S."/>
            <person name="Pangilinan J."/>
            <person name="Riley R."/>
            <person name="LaButti K."/>
            <person name="Andreopoulos B."/>
            <person name="Lipzen A."/>
            <person name="Chen C."/>
            <person name="Yan M."/>
            <person name="Daum C."/>
            <person name="Ng V."/>
            <person name="Clum A."/>
            <person name="Steindorff A."/>
            <person name="Ohm R.A."/>
            <person name="Martin F."/>
            <person name="Silar P."/>
            <person name="Natvig D.O."/>
            <person name="Lalanne C."/>
            <person name="Gautier V."/>
            <person name="Ament-Velasquez S.L."/>
            <person name="Kruys A."/>
            <person name="Hutchinson M.I."/>
            <person name="Powell A.J."/>
            <person name="Barry K."/>
            <person name="Miller A.N."/>
            <person name="Grigoriev I.V."/>
            <person name="Debuchy R."/>
            <person name="Gladieux P."/>
            <person name="Hiltunen Thoren M."/>
            <person name="Johannesson H."/>
        </authorList>
    </citation>
    <scope>NUCLEOTIDE SEQUENCE</scope>
    <source>
        <strain evidence="6">CBS 315.58</strain>
    </source>
</reference>
<evidence type="ECO:0000256" key="2">
    <source>
        <dbReference type="ARBA" id="ARBA00023043"/>
    </source>
</evidence>
<feature type="repeat" description="ANK" evidence="3">
    <location>
        <begin position="2094"/>
        <end position="2126"/>
    </location>
</feature>
<dbReference type="SUPFAM" id="SSF48403">
    <property type="entry name" value="Ankyrin repeat"/>
    <property type="match status" value="5"/>
</dbReference>
<dbReference type="InterPro" id="IPR027417">
    <property type="entry name" value="P-loop_NTPase"/>
</dbReference>
<reference evidence="6" key="2">
    <citation type="submission" date="2023-05" db="EMBL/GenBank/DDBJ databases">
        <authorList>
            <consortium name="Lawrence Berkeley National Laboratory"/>
            <person name="Steindorff A."/>
            <person name="Hensen N."/>
            <person name="Bonometti L."/>
            <person name="Westerberg I."/>
            <person name="Brannstrom I.O."/>
            <person name="Guillou S."/>
            <person name="Cros-Aarteil S."/>
            <person name="Calhoun S."/>
            <person name="Haridas S."/>
            <person name="Kuo A."/>
            <person name="Mondo S."/>
            <person name="Pangilinan J."/>
            <person name="Riley R."/>
            <person name="Labutti K."/>
            <person name="Andreopoulos B."/>
            <person name="Lipzen A."/>
            <person name="Chen C."/>
            <person name="Yanf M."/>
            <person name="Daum C."/>
            <person name="Ng V."/>
            <person name="Clum A."/>
            <person name="Ohm R."/>
            <person name="Martin F."/>
            <person name="Silar P."/>
            <person name="Natvig D."/>
            <person name="Lalanne C."/>
            <person name="Gautier V."/>
            <person name="Ament-Velasquez S.L."/>
            <person name="Kruys A."/>
            <person name="Hutchinson M.I."/>
            <person name="Powell A.J."/>
            <person name="Barry K."/>
            <person name="Miller A.N."/>
            <person name="Grigoriev I.V."/>
            <person name="Debuchy R."/>
            <person name="Gladieux P."/>
            <person name="Thoren M.H."/>
            <person name="Johannesson H."/>
        </authorList>
    </citation>
    <scope>NUCLEOTIDE SEQUENCE</scope>
    <source>
        <strain evidence="6">CBS 315.58</strain>
    </source>
</reference>
<feature type="repeat" description="ANK" evidence="3">
    <location>
        <begin position="1607"/>
        <end position="1639"/>
    </location>
</feature>
<organism evidence="6 7">
    <name type="scientific">Triangularia verruculosa</name>
    <dbReference type="NCBI Taxonomy" id="2587418"/>
    <lineage>
        <taxon>Eukaryota</taxon>
        <taxon>Fungi</taxon>
        <taxon>Dikarya</taxon>
        <taxon>Ascomycota</taxon>
        <taxon>Pezizomycotina</taxon>
        <taxon>Sordariomycetes</taxon>
        <taxon>Sordariomycetidae</taxon>
        <taxon>Sordariales</taxon>
        <taxon>Podosporaceae</taxon>
        <taxon>Triangularia</taxon>
    </lineage>
</organism>
<feature type="repeat" description="ANK" evidence="3">
    <location>
        <begin position="967"/>
        <end position="999"/>
    </location>
</feature>
<evidence type="ECO:0000256" key="1">
    <source>
        <dbReference type="ARBA" id="ARBA00022737"/>
    </source>
</evidence>
<dbReference type="Gene3D" id="3.40.50.300">
    <property type="entry name" value="P-loop containing nucleotide triphosphate hydrolases"/>
    <property type="match status" value="1"/>
</dbReference>